<organism evidence="1 2">
    <name type="scientific">Microbacter margulisiae</name>
    <dbReference type="NCBI Taxonomy" id="1350067"/>
    <lineage>
        <taxon>Bacteria</taxon>
        <taxon>Pseudomonadati</taxon>
        <taxon>Bacteroidota</taxon>
        <taxon>Bacteroidia</taxon>
        <taxon>Bacteroidales</taxon>
        <taxon>Porphyromonadaceae</taxon>
        <taxon>Microbacter</taxon>
    </lineage>
</organism>
<comment type="caution">
    <text evidence="1">The sequence shown here is derived from an EMBL/GenBank/DDBJ whole genome shotgun (WGS) entry which is preliminary data.</text>
</comment>
<proteinExistence type="predicted"/>
<gene>
    <name evidence="1" type="ORF">FHX64_002491</name>
</gene>
<evidence type="ECO:0000313" key="1">
    <source>
        <dbReference type="EMBL" id="MBB3188293.1"/>
    </source>
</evidence>
<dbReference type="EMBL" id="JACHYB010000002">
    <property type="protein sequence ID" value="MBB3188293.1"/>
    <property type="molecule type" value="Genomic_DNA"/>
</dbReference>
<keyword evidence="2" id="KW-1185">Reference proteome</keyword>
<evidence type="ECO:0000313" key="2">
    <source>
        <dbReference type="Proteomes" id="UP000544222"/>
    </source>
</evidence>
<reference evidence="1 2" key="1">
    <citation type="submission" date="2020-08" db="EMBL/GenBank/DDBJ databases">
        <title>Genomic Encyclopedia of Type Strains, Phase IV (KMG-IV): sequencing the most valuable type-strain genomes for metagenomic binning, comparative biology and taxonomic classification.</title>
        <authorList>
            <person name="Goeker M."/>
        </authorList>
    </citation>
    <scope>NUCLEOTIDE SEQUENCE [LARGE SCALE GENOMIC DNA]</scope>
    <source>
        <strain evidence="1 2">DSM 27471</strain>
    </source>
</reference>
<protein>
    <submittedName>
        <fullName evidence="1">Uncharacterized protein</fullName>
    </submittedName>
</protein>
<dbReference type="AlphaFoldDB" id="A0A7W5DU68"/>
<accession>A0A7W5DU68</accession>
<dbReference type="Proteomes" id="UP000544222">
    <property type="component" value="Unassembled WGS sequence"/>
</dbReference>
<name>A0A7W5DU68_9PORP</name>
<sequence length="37" mass="4284">MIFHIYFISTKNNEFSIIKTGQALDDSLTRKEIHSNA</sequence>